<dbReference type="Proteomes" id="UP000069906">
    <property type="component" value="Chromosome"/>
</dbReference>
<dbReference type="KEGG" id="hsf:HLASA_0855"/>
<dbReference type="HOGENOM" id="CLU_1048086_0_0_2"/>
<dbReference type="Pfam" id="PF26446">
    <property type="entry name" value="DUF8125"/>
    <property type="match status" value="1"/>
</dbReference>
<dbReference type="OrthoDB" id="236436at2157"/>
<proteinExistence type="predicted"/>
<evidence type="ECO:0000313" key="4">
    <source>
        <dbReference type="EMBL" id="AKH97351.1"/>
    </source>
</evidence>
<feature type="compositionally biased region" description="Polar residues" evidence="1">
    <location>
        <begin position="251"/>
        <end position="265"/>
    </location>
</feature>
<dbReference type="InterPro" id="IPR058438">
    <property type="entry name" value="DUF8125"/>
</dbReference>
<dbReference type="InterPro" id="IPR058439">
    <property type="entry name" value="DUF8126"/>
</dbReference>
<name>A0A0F7P869_9EURY</name>
<organism evidence="4 7">
    <name type="scientific">Halanaeroarchaeum sulfurireducens</name>
    <dbReference type="NCBI Taxonomy" id="1604004"/>
    <lineage>
        <taxon>Archaea</taxon>
        <taxon>Methanobacteriati</taxon>
        <taxon>Methanobacteriota</taxon>
        <taxon>Stenosarchaea group</taxon>
        <taxon>Halobacteria</taxon>
        <taxon>Halobacteriales</taxon>
        <taxon>Halobacteriaceae</taxon>
        <taxon>Halanaeroarchaeum</taxon>
    </lineage>
</organism>
<dbReference type="STRING" id="1604004.HLASA_0855"/>
<feature type="region of interest" description="Disordered" evidence="1">
    <location>
        <begin position="222"/>
        <end position="265"/>
    </location>
</feature>
<reference evidence="6" key="2">
    <citation type="submission" date="2015-05" db="EMBL/GenBank/DDBJ databases">
        <title>Complete genome sequence of Halanaeroarchaeum sulfurireducens type strain M27-SA2, a sulfate-reducer haloarchaeon from marine anoxic lake Medee.</title>
        <authorList>
            <person name="Messina E."/>
            <person name="Kublanov I.V."/>
            <person name="Toshchakov S."/>
            <person name="Arcadi E."/>
            <person name="La Spada G."/>
            <person name="La Cono V."/>
            <person name="Yakimov M.M."/>
        </authorList>
    </citation>
    <scope>NUCLEOTIDE SEQUENCE [LARGE SCALE GENOMIC DNA]</scope>
    <source>
        <strain evidence="6">M27-SA2</strain>
    </source>
</reference>
<protein>
    <recommendedName>
        <fullName evidence="3">DUF8125 domain-containing protein</fullName>
    </recommendedName>
</protein>
<evidence type="ECO:0000256" key="1">
    <source>
        <dbReference type="SAM" id="MobiDB-lite"/>
    </source>
</evidence>
<gene>
    <name evidence="5" type="ORF">HLASA_0855</name>
    <name evidence="4" type="ORF">HLASF_0858</name>
</gene>
<dbReference type="EMBL" id="CP011564">
    <property type="protein sequence ID" value="ALG81753.1"/>
    <property type="molecule type" value="Genomic_DNA"/>
</dbReference>
<dbReference type="AlphaFoldDB" id="A0A0F7P869"/>
<reference evidence="5 6" key="3">
    <citation type="journal article" date="2016" name="Stand. Genomic Sci.">
        <title>Complete genome sequence of 'Halanaeroarchaeum sulfurireducens' M27-SA2, a sulfur-reducing and acetate-oxidizing haloarchaeon from the deep-sea hypersaline anoxic lake Medee.</title>
        <authorList>
            <person name="Messina E."/>
            <person name="Sorokin D.Y."/>
            <person name="Kublanov I.V."/>
            <person name="Toshchakov S."/>
            <person name="Lopatina A."/>
            <person name="Arcadi E."/>
            <person name="Smedile F."/>
            <person name="La Spada G."/>
            <person name="La Cono V."/>
            <person name="Yakimov M.M."/>
        </authorList>
    </citation>
    <scope>NUCLEOTIDE SEQUENCE [LARGE SCALE GENOMIC DNA]</scope>
    <source>
        <strain evidence="5 6">M27-SA2</strain>
    </source>
</reference>
<evidence type="ECO:0000313" key="7">
    <source>
        <dbReference type="Proteomes" id="UP000069906"/>
    </source>
</evidence>
<dbReference type="Proteomes" id="UP000060390">
    <property type="component" value="Chromosome"/>
</dbReference>
<keyword evidence="2" id="KW-1133">Transmembrane helix</keyword>
<accession>A0A0F7P869</accession>
<keyword evidence="2" id="KW-0812">Transmembrane</keyword>
<dbReference type="RefSeq" id="WP_050048123.1">
    <property type="nucleotide sequence ID" value="NZ_CP008874.1"/>
</dbReference>
<evidence type="ECO:0000259" key="3">
    <source>
        <dbReference type="Pfam" id="PF26447"/>
    </source>
</evidence>
<dbReference type="EMBL" id="CP008874">
    <property type="protein sequence ID" value="AKH97351.1"/>
    <property type="molecule type" value="Genomic_DNA"/>
</dbReference>
<dbReference type="Pfam" id="PF26447">
    <property type="entry name" value="DUF8126"/>
    <property type="match status" value="1"/>
</dbReference>
<keyword evidence="7" id="KW-1185">Reference proteome</keyword>
<evidence type="ECO:0000313" key="6">
    <source>
        <dbReference type="Proteomes" id="UP000060390"/>
    </source>
</evidence>
<sequence length="265" mass="28764">MTGDATAERRGRSAREALIADRWTLLGLAVFLVGLAAVLGYEITVPREAKLFAIVAVLTGLVAYAPAARIVAWLYRPGFTYLVEVDASEADVAIWALPPATWRELDVAEGELFPLQASVPAWECQSYDPETNSATGTWRGSASDLELIQERGRIAEIRGVLEDLAKEGLGYRVMQSGMVRAAVRSVVLSFIETFERDAVYDGDEIRRAIDRTLDEWEYDANAEARNATVGDDGTLAEENTSADGDDPGTSRADSPSLSTEVTADD</sequence>
<feature type="transmembrane region" description="Helical" evidence="2">
    <location>
        <begin position="23"/>
        <end position="44"/>
    </location>
</feature>
<reference evidence="4 7" key="1">
    <citation type="journal article" date="2015" name="ISME J.">
        <title>Elemental sulfur and acetate can support life of a novel strictly anaerobic haloarchaeon.</title>
        <authorList>
            <person name="Sorokin D.Y."/>
            <person name="Kublanov I.V."/>
            <person name="Gavrilov S.N."/>
            <person name="Rojo D."/>
            <person name="Roman P."/>
            <person name="Golyshin P.N."/>
            <person name="Slepak V.Z."/>
            <person name="Smedile F."/>
            <person name="Ferrer M."/>
            <person name="Messina E."/>
            <person name="La Cono V."/>
            <person name="Yakimov M.M."/>
        </authorList>
    </citation>
    <scope>NUCLEOTIDE SEQUENCE [LARGE SCALE GENOMIC DNA]</scope>
    <source>
        <strain evidence="4 7">HSR2</strain>
    </source>
</reference>
<evidence type="ECO:0000256" key="2">
    <source>
        <dbReference type="SAM" id="Phobius"/>
    </source>
</evidence>
<feature type="domain" description="DUF8125" evidence="3">
    <location>
        <begin position="146"/>
        <end position="222"/>
    </location>
</feature>
<dbReference type="GeneID" id="26010214"/>
<evidence type="ECO:0000313" key="5">
    <source>
        <dbReference type="EMBL" id="ALG81753.1"/>
    </source>
</evidence>
<feature type="transmembrane region" description="Helical" evidence="2">
    <location>
        <begin position="51"/>
        <end position="75"/>
    </location>
</feature>
<dbReference type="KEGG" id="hsu:HLASF_0858"/>
<keyword evidence="2" id="KW-0472">Membrane</keyword>